<comment type="cofactor">
    <cofactor evidence="1 6">
        <name>Zn(2+)</name>
        <dbReference type="ChEBI" id="CHEBI:29105"/>
    </cofactor>
</comment>
<dbReference type="PROSITE" id="PS00059">
    <property type="entry name" value="ADH_ZINC"/>
    <property type="match status" value="1"/>
</dbReference>
<evidence type="ECO:0008006" key="11">
    <source>
        <dbReference type="Google" id="ProtNLM"/>
    </source>
</evidence>
<dbReference type="InterPro" id="IPR036291">
    <property type="entry name" value="NAD(P)-bd_dom_sf"/>
</dbReference>
<evidence type="ECO:0000256" key="6">
    <source>
        <dbReference type="RuleBase" id="RU361277"/>
    </source>
</evidence>
<evidence type="ECO:0000256" key="2">
    <source>
        <dbReference type="ARBA" id="ARBA00008072"/>
    </source>
</evidence>
<evidence type="ECO:0000259" key="8">
    <source>
        <dbReference type="Pfam" id="PF08240"/>
    </source>
</evidence>
<keyword evidence="10" id="KW-1185">Reference proteome</keyword>
<dbReference type="InterPro" id="IPR002328">
    <property type="entry name" value="ADH_Zn_CS"/>
</dbReference>
<organism evidence="9 10">
    <name type="scientific">Gnomoniopsis smithogilvyi</name>
    <dbReference type="NCBI Taxonomy" id="1191159"/>
    <lineage>
        <taxon>Eukaryota</taxon>
        <taxon>Fungi</taxon>
        <taxon>Dikarya</taxon>
        <taxon>Ascomycota</taxon>
        <taxon>Pezizomycotina</taxon>
        <taxon>Sordariomycetes</taxon>
        <taxon>Sordariomycetidae</taxon>
        <taxon>Diaporthales</taxon>
        <taxon>Gnomoniaceae</taxon>
        <taxon>Gnomoniopsis</taxon>
    </lineage>
</organism>
<comment type="caution">
    <text evidence="9">The sequence shown here is derived from an EMBL/GenBank/DDBJ whole genome shotgun (WGS) entry which is preliminary data.</text>
</comment>
<evidence type="ECO:0000256" key="1">
    <source>
        <dbReference type="ARBA" id="ARBA00001947"/>
    </source>
</evidence>
<accession>A0A9W8YMH5</accession>
<dbReference type="InterPro" id="IPR013149">
    <property type="entry name" value="ADH-like_C"/>
</dbReference>
<keyword evidence="4 6" id="KW-0862">Zinc</keyword>
<evidence type="ECO:0000259" key="7">
    <source>
        <dbReference type="Pfam" id="PF00107"/>
    </source>
</evidence>
<feature type="domain" description="Alcohol dehydrogenase-like C-terminal" evidence="7">
    <location>
        <begin position="177"/>
        <end position="298"/>
    </location>
</feature>
<dbReference type="Gene3D" id="3.40.50.720">
    <property type="entry name" value="NAD(P)-binding Rossmann-like Domain"/>
    <property type="match status" value="1"/>
</dbReference>
<dbReference type="Pfam" id="PF08240">
    <property type="entry name" value="ADH_N"/>
    <property type="match status" value="1"/>
</dbReference>
<dbReference type="PANTHER" id="PTHR42813:SF4">
    <property type="entry name" value="NADP-DEPENDENT ISOPROPANOL DEHYDROGENASE"/>
    <property type="match status" value="1"/>
</dbReference>
<dbReference type="GO" id="GO:0008270">
    <property type="term" value="F:zinc ion binding"/>
    <property type="evidence" value="ECO:0007669"/>
    <property type="project" value="InterPro"/>
</dbReference>
<gene>
    <name evidence="9" type="ORF">N0V93_009676</name>
</gene>
<dbReference type="Pfam" id="PF00107">
    <property type="entry name" value="ADH_zinc_N"/>
    <property type="match status" value="1"/>
</dbReference>
<proteinExistence type="inferred from homology"/>
<dbReference type="PANTHER" id="PTHR42813">
    <property type="entry name" value="ZINC-TYPE ALCOHOL DEHYDROGENASE-LIKE"/>
    <property type="match status" value="1"/>
</dbReference>
<dbReference type="SUPFAM" id="SSF50129">
    <property type="entry name" value="GroES-like"/>
    <property type="match status" value="1"/>
</dbReference>
<dbReference type="GO" id="GO:0016491">
    <property type="term" value="F:oxidoreductase activity"/>
    <property type="evidence" value="ECO:0007669"/>
    <property type="project" value="UniProtKB-KW"/>
</dbReference>
<dbReference type="SUPFAM" id="SSF51735">
    <property type="entry name" value="NAD(P)-binding Rossmann-fold domains"/>
    <property type="match status" value="1"/>
</dbReference>
<protein>
    <recommendedName>
        <fullName evidence="11">Alcohol dehydrogenase</fullName>
    </recommendedName>
</protein>
<evidence type="ECO:0000313" key="10">
    <source>
        <dbReference type="Proteomes" id="UP001140453"/>
    </source>
</evidence>
<dbReference type="InterPro" id="IPR011032">
    <property type="entry name" value="GroES-like_sf"/>
</dbReference>
<feature type="domain" description="Alcohol dehydrogenase-like N-terminal" evidence="8">
    <location>
        <begin position="25"/>
        <end position="129"/>
    </location>
</feature>
<dbReference type="AlphaFoldDB" id="A0A9W8YMH5"/>
<dbReference type="EMBL" id="JAPEVB010000006">
    <property type="protein sequence ID" value="KAJ4386778.1"/>
    <property type="molecule type" value="Genomic_DNA"/>
</dbReference>
<comment type="similarity">
    <text evidence="2 6">Belongs to the zinc-containing alcohol dehydrogenase family.</text>
</comment>
<keyword evidence="3 6" id="KW-0479">Metal-binding</keyword>
<evidence type="ECO:0000313" key="9">
    <source>
        <dbReference type="EMBL" id="KAJ4386778.1"/>
    </source>
</evidence>
<dbReference type="OrthoDB" id="442947at2759"/>
<evidence type="ECO:0000256" key="4">
    <source>
        <dbReference type="ARBA" id="ARBA00022833"/>
    </source>
</evidence>
<dbReference type="CDD" id="cd08286">
    <property type="entry name" value="FDH_like_ADH2"/>
    <property type="match status" value="1"/>
</dbReference>
<evidence type="ECO:0000256" key="5">
    <source>
        <dbReference type="ARBA" id="ARBA00023002"/>
    </source>
</evidence>
<name>A0A9W8YMH5_9PEZI</name>
<reference evidence="9" key="1">
    <citation type="submission" date="2022-10" db="EMBL/GenBank/DDBJ databases">
        <title>Tapping the CABI collections for fungal endophytes: first genome assemblies for Collariella, Neodidymelliopsis, Ascochyta clinopodiicola, Didymella pomorum, Didymosphaeria variabile, Neocosmospora piperis and Neocucurbitaria cava.</title>
        <authorList>
            <person name="Hill R."/>
        </authorList>
    </citation>
    <scope>NUCLEOTIDE SEQUENCE</scope>
    <source>
        <strain evidence="9">IMI 355082</strain>
    </source>
</reference>
<dbReference type="InterPro" id="IPR013154">
    <property type="entry name" value="ADH-like_N"/>
</dbReference>
<dbReference type="Proteomes" id="UP001140453">
    <property type="component" value="Unassembled WGS sequence"/>
</dbReference>
<sequence>MKALVYKSLGEVELQERPQPELVKSTDAIIRITKTTICGSDLHIRQGHVSTCTPGRVLGHEGVGIVEEAGSSVTKYKKGDHVLILCMTSCSSCEYCRKAMYSHCTSGGWLLGNTIDGCQAEYVRVPHADSSLLSVPEGVDEGSLVMLSDSFPTGYEVGTLAGKVAPGGTVVIIGVGPIGMASLITAQWLSPSVIIAVDNDEGRLRTAKEMGATHTATAANAAEVVKSATGSKGCDTVIEAVGIPATFALAQRLLAVGGTLANVGVHGTKVELFLDELWSHNITIKTSLVDTASVPMLLGLVQSGKLDAGKLVTHKFKFDEMEKAYQTFANAAQHNCLKVLIEME</sequence>
<keyword evidence="5" id="KW-0560">Oxidoreductase</keyword>
<evidence type="ECO:0000256" key="3">
    <source>
        <dbReference type="ARBA" id="ARBA00022723"/>
    </source>
</evidence>
<dbReference type="Gene3D" id="3.90.180.10">
    <property type="entry name" value="Medium-chain alcohol dehydrogenases, catalytic domain"/>
    <property type="match status" value="1"/>
</dbReference>